<dbReference type="RefSeq" id="XP_003288636.1">
    <property type="nucleotide sequence ID" value="XM_003288588.1"/>
</dbReference>
<keyword evidence="1" id="KW-0732">Signal</keyword>
<protein>
    <recommendedName>
        <fullName evidence="4">Carbohydrate binding domain-containing protein</fullName>
    </recommendedName>
</protein>
<reference evidence="3" key="1">
    <citation type="journal article" date="2011" name="Genome Biol.">
        <title>Comparative genomics of the social amoebae Dictyostelium discoideum and Dictyostelium purpureum.</title>
        <authorList>
            <consortium name="US DOE Joint Genome Institute (JGI-PGF)"/>
            <person name="Sucgang R."/>
            <person name="Kuo A."/>
            <person name="Tian X."/>
            <person name="Salerno W."/>
            <person name="Parikh A."/>
            <person name="Feasley C.L."/>
            <person name="Dalin E."/>
            <person name="Tu H."/>
            <person name="Huang E."/>
            <person name="Barry K."/>
            <person name="Lindquist E."/>
            <person name="Shapiro H."/>
            <person name="Bruce D."/>
            <person name="Schmutz J."/>
            <person name="Salamov A."/>
            <person name="Fey P."/>
            <person name="Gaudet P."/>
            <person name="Anjard C."/>
            <person name="Babu M.M."/>
            <person name="Basu S."/>
            <person name="Bushmanova Y."/>
            <person name="van der Wel H."/>
            <person name="Katoh-Kurasawa M."/>
            <person name="Dinh C."/>
            <person name="Coutinho P.M."/>
            <person name="Saito T."/>
            <person name="Elias M."/>
            <person name="Schaap P."/>
            <person name="Kay R.R."/>
            <person name="Henrissat B."/>
            <person name="Eichinger L."/>
            <person name="Rivero F."/>
            <person name="Putnam N.H."/>
            <person name="West C.M."/>
            <person name="Loomis W.F."/>
            <person name="Chisholm R.L."/>
            <person name="Shaulsky G."/>
            <person name="Strassmann J.E."/>
            <person name="Queller D.C."/>
            <person name="Kuspa A."/>
            <person name="Grigoriev I.V."/>
        </authorList>
    </citation>
    <scope>NUCLEOTIDE SEQUENCE [LARGE SCALE GENOMIC DNA]</scope>
    <source>
        <strain evidence="3">QSDP1</strain>
    </source>
</reference>
<dbReference type="Proteomes" id="UP000001064">
    <property type="component" value="Unassembled WGS sequence"/>
</dbReference>
<proteinExistence type="predicted"/>
<evidence type="ECO:0000313" key="3">
    <source>
        <dbReference type="Proteomes" id="UP000001064"/>
    </source>
</evidence>
<accession>F0ZMK1</accession>
<dbReference type="InParanoid" id="F0ZMK1"/>
<gene>
    <name evidence="2" type="ORF">DICPUDRAFT_152903</name>
</gene>
<evidence type="ECO:0008006" key="4">
    <source>
        <dbReference type="Google" id="ProtNLM"/>
    </source>
</evidence>
<feature type="signal peptide" evidence="1">
    <location>
        <begin position="1"/>
        <end position="20"/>
    </location>
</feature>
<dbReference type="OMA" id="YENEQMF"/>
<dbReference type="OrthoDB" id="19902at2759"/>
<dbReference type="AlphaFoldDB" id="F0ZMK1"/>
<dbReference type="EMBL" id="GL871081">
    <property type="protein sequence ID" value="EGC34829.1"/>
    <property type="molecule type" value="Genomic_DNA"/>
</dbReference>
<organism evidence="2 3">
    <name type="scientific">Dictyostelium purpureum</name>
    <name type="common">Slime mold</name>
    <dbReference type="NCBI Taxonomy" id="5786"/>
    <lineage>
        <taxon>Eukaryota</taxon>
        <taxon>Amoebozoa</taxon>
        <taxon>Evosea</taxon>
        <taxon>Eumycetozoa</taxon>
        <taxon>Dictyostelia</taxon>
        <taxon>Dictyosteliales</taxon>
        <taxon>Dictyosteliaceae</taxon>
        <taxon>Dictyostelium</taxon>
    </lineage>
</organism>
<evidence type="ECO:0000256" key="1">
    <source>
        <dbReference type="SAM" id="SignalP"/>
    </source>
</evidence>
<feature type="chain" id="PRO_5003262600" description="Carbohydrate binding domain-containing protein" evidence="1">
    <location>
        <begin position="21"/>
        <end position="229"/>
    </location>
</feature>
<dbReference type="PANTHER" id="PTHR31648">
    <property type="entry name" value="TRANSMEMBRANE PROTEIN-RELATED"/>
    <property type="match status" value="1"/>
</dbReference>
<dbReference type="Pfam" id="PF25544">
    <property type="entry name" value="Ependymin_amoebozoa"/>
    <property type="match status" value="1"/>
</dbReference>
<keyword evidence="3" id="KW-1185">Reference proteome</keyword>
<evidence type="ECO:0000313" key="2">
    <source>
        <dbReference type="EMBL" id="EGC34829.1"/>
    </source>
</evidence>
<dbReference type="VEuPathDB" id="AmoebaDB:DICPUDRAFT_152903"/>
<sequence length="229" mass="25377">MKLLLSLILIIAFVGSFINAVNVRVPQKNIKGDYCLNVLKDIYGYNSNFTAVSSNGQTDAGQNSFFENGYISIDYENEQMFVVYDVDLQGKQVSGQTWMFSKNQTQYVLADNQCYKVPFNGEFPTNSDLQSVGFTTLGMVQAENLQPVNQVDGTTQTLTVDSTYCSPMTIQIVSSDNGVSGYTIMNFNNYKETIISSDFILPSECASASTSLKSVKSHKAYPELLKKLL</sequence>
<name>F0ZMK1_DICPU</name>
<dbReference type="PANTHER" id="PTHR31648:SF4">
    <property type="entry name" value="CARBOHYDRATE BINDING DOMAIN-CONTAINING PROTEIN"/>
    <property type="match status" value="1"/>
</dbReference>
<dbReference type="InterPro" id="IPR040310">
    <property type="entry name" value="DDB_G0292248"/>
</dbReference>
<dbReference type="KEGG" id="dpp:DICPUDRAFT_152903"/>
<dbReference type="GeneID" id="10502054"/>